<dbReference type="InterPro" id="IPR051681">
    <property type="entry name" value="Ser/Thr_Kinases-Pseudokinases"/>
</dbReference>
<evidence type="ECO:0000313" key="2">
    <source>
        <dbReference type="EMBL" id="OQS02884.1"/>
    </source>
</evidence>
<dbReference type="EMBL" id="JNBS01001060">
    <property type="protein sequence ID" value="OQS02884.1"/>
    <property type="molecule type" value="Genomic_DNA"/>
</dbReference>
<dbReference type="InterPro" id="IPR011009">
    <property type="entry name" value="Kinase-like_dom_sf"/>
</dbReference>
<dbReference type="PANTHER" id="PTHR44329">
    <property type="entry name" value="SERINE/THREONINE-PROTEIN KINASE TNNI3K-RELATED"/>
    <property type="match status" value="1"/>
</dbReference>
<dbReference type="InterPro" id="IPR001245">
    <property type="entry name" value="Ser-Thr/Tyr_kinase_cat_dom"/>
</dbReference>
<dbReference type="OrthoDB" id="4062651at2759"/>
<dbReference type="GO" id="GO:0004674">
    <property type="term" value="F:protein serine/threonine kinase activity"/>
    <property type="evidence" value="ECO:0007669"/>
    <property type="project" value="TreeGrafter"/>
</dbReference>
<protein>
    <recommendedName>
        <fullName evidence="1">Protein kinase domain-containing protein</fullName>
    </recommendedName>
</protein>
<dbReference type="SUPFAM" id="SSF56112">
    <property type="entry name" value="Protein kinase-like (PK-like)"/>
    <property type="match status" value="1"/>
</dbReference>
<dbReference type="Proteomes" id="UP000243217">
    <property type="component" value="Unassembled WGS sequence"/>
</dbReference>
<dbReference type="InterPro" id="IPR000719">
    <property type="entry name" value="Prot_kinase_dom"/>
</dbReference>
<sequence length="452" mass="51145">MFEVELGMLSNTYAVRKRLRRAYCNPEMILFVRQAVFRQAQLNDCGATVRLLGVSTFDTNPMVYFEYMVQGDLRSFLDDTERLNLSWHTRLEIGLNIARGLTALHSHGMIHGYLSSKKVLLNQASEAKLLMGHHGTVVQAPSIRYLAPELVGRVGHHGTEQADIYALGLILIELDTHKIPYSHVKDQFGHPLPDIVLDNMIRFASDGAEVFQHKIIDSSSAYQALARRCTSCNPLYRPSAYDIMRFLQFELDFGGFDDIAPAPTPPSNNNPPPHLNIGVRVIKCVFPLQQKSMVTYYCAIRVAAQCGLTESSTEAEWKDSILFSNINPIDMLVEVAIYEEYPGGGDQIGKAVLRLDDALCVALDISNTRKEPNLSTNAMELIIYSNGQPNGRLYICVEFFGDLLKWITEYQRLLTFVISSERHQRNMHRCTEQLQLIDMLIRPRLYPISKNS</sequence>
<feature type="domain" description="Protein kinase" evidence="1">
    <location>
        <begin position="1"/>
        <end position="250"/>
    </location>
</feature>
<dbReference type="Gene3D" id="1.10.510.10">
    <property type="entry name" value="Transferase(Phosphotransferase) domain 1"/>
    <property type="match status" value="1"/>
</dbReference>
<dbReference type="Pfam" id="PF07714">
    <property type="entry name" value="PK_Tyr_Ser-Thr"/>
    <property type="match status" value="1"/>
</dbReference>
<comment type="caution">
    <text evidence="2">The sequence shown here is derived from an EMBL/GenBank/DDBJ whole genome shotgun (WGS) entry which is preliminary data.</text>
</comment>
<dbReference type="GO" id="GO:0005524">
    <property type="term" value="F:ATP binding"/>
    <property type="evidence" value="ECO:0007669"/>
    <property type="project" value="InterPro"/>
</dbReference>
<dbReference type="PROSITE" id="PS50011">
    <property type="entry name" value="PROTEIN_KINASE_DOM"/>
    <property type="match status" value="1"/>
</dbReference>
<gene>
    <name evidence="2" type="ORF">THRCLA_21299</name>
</gene>
<keyword evidence="3" id="KW-1185">Reference proteome</keyword>
<organism evidence="2 3">
    <name type="scientific">Thraustotheca clavata</name>
    <dbReference type="NCBI Taxonomy" id="74557"/>
    <lineage>
        <taxon>Eukaryota</taxon>
        <taxon>Sar</taxon>
        <taxon>Stramenopiles</taxon>
        <taxon>Oomycota</taxon>
        <taxon>Saprolegniomycetes</taxon>
        <taxon>Saprolegniales</taxon>
        <taxon>Achlyaceae</taxon>
        <taxon>Thraustotheca</taxon>
    </lineage>
</organism>
<dbReference type="PANTHER" id="PTHR44329:SF214">
    <property type="entry name" value="PROTEIN KINASE DOMAIN-CONTAINING PROTEIN"/>
    <property type="match status" value="1"/>
</dbReference>
<reference evidence="2 3" key="1">
    <citation type="journal article" date="2014" name="Genome Biol. Evol.">
        <title>The secreted proteins of Achlya hypogyna and Thraustotheca clavata identify the ancestral oomycete secretome and reveal gene acquisitions by horizontal gene transfer.</title>
        <authorList>
            <person name="Misner I."/>
            <person name="Blouin N."/>
            <person name="Leonard G."/>
            <person name="Richards T.A."/>
            <person name="Lane C.E."/>
        </authorList>
    </citation>
    <scope>NUCLEOTIDE SEQUENCE [LARGE SCALE GENOMIC DNA]</scope>
    <source>
        <strain evidence="2 3">ATCC 34112</strain>
    </source>
</reference>
<name>A0A1V9ZY00_9STRA</name>
<proteinExistence type="predicted"/>
<accession>A0A1V9ZY00</accession>
<dbReference type="AlphaFoldDB" id="A0A1V9ZY00"/>
<evidence type="ECO:0000259" key="1">
    <source>
        <dbReference type="PROSITE" id="PS50011"/>
    </source>
</evidence>
<evidence type="ECO:0000313" key="3">
    <source>
        <dbReference type="Proteomes" id="UP000243217"/>
    </source>
</evidence>
<dbReference type="STRING" id="74557.A0A1V9ZY00"/>